<sequence length="286" mass="30076">MTATPSAPAQPATRSVRLRRPALALSALALGAVLAGCAAPRATPADSAQGTVAGTVQGTQAPLITVPPANVGTWVDLGHFNAPWLAGDSPVPVTGPNAPTRVAGWRRDDGQWLAIVVVQTAASAPGMAHCPLAMNQEVVPGPDGHCLRMRRDADFDGWMQRQNAVMYQWLDSRGWSLRPRSWVSYRVPAENGPALEAHALFDMALIEPVTRNPNDFLLAGAPATQWARQFAAAARAAGGSGRLAVPQFPYGPRIGLPPPPPAVKAPPPARATQVTPPAPVPRVDRE</sequence>
<feature type="signal peptide" evidence="2">
    <location>
        <begin position="1"/>
        <end position="38"/>
    </location>
</feature>
<feature type="compositionally biased region" description="Pro residues" evidence="1">
    <location>
        <begin position="255"/>
        <end position="269"/>
    </location>
</feature>
<organism evidence="3 4">
    <name type="scientific">Ottowia flava</name>
    <dbReference type="NCBI Taxonomy" id="2675430"/>
    <lineage>
        <taxon>Bacteria</taxon>
        <taxon>Pseudomonadati</taxon>
        <taxon>Pseudomonadota</taxon>
        <taxon>Betaproteobacteria</taxon>
        <taxon>Burkholderiales</taxon>
        <taxon>Comamonadaceae</taxon>
        <taxon>Ottowia</taxon>
    </lineage>
</organism>
<feature type="region of interest" description="Disordered" evidence="1">
    <location>
        <begin position="248"/>
        <end position="286"/>
    </location>
</feature>
<evidence type="ECO:0000256" key="2">
    <source>
        <dbReference type="SAM" id="SignalP"/>
    </source>
</evidence>
<keyword evidence="2" id="KW-0732">Signal</keyword>
<proteinExistence type="predicted"/>
<evidence type="ECO:0000256" key="1">
    <source>
        <dbReference type="SAM" id="MobiDB-lite"/>
    </source>
</evidence>
<dbReference type="Proteomes" id="UP001597304">
    <property type="component" value="Unassembled WGS sequence"/>
</dbReference>
<keyword evidence="4" id="KW-1185">Reference proteome</keyword>
<feature type="chain" id="PRO_5047266189" evidence="2">
    <location>
        <begin position="39"/>
        <end position="286"/>
    </location>
</feature>
<name>A0ABW4KQD3_9BURK</name>
<gene>
    <name evidence="3" type="ORF">ACFSF0_06660</name>
</gene>
<comment type="caution">
    <text evidence="3">The sequence shown here is derived from an EMBL/GenBank/DDBJ whole genome shotgun (WGS) entry which is preliminary data.</text>
</comment>
<dbReference type="EMBL" id="JBHUEJ010000015">
    <property type="protein sequence ID" value="MFD1710279.1"/>
    <property type="molecule type" value="Genomic_DNA"/>
</dbReference>
<evidence type="ECO:0000313" key="3">
    <source>
        <dbReference type="EMBL" id="MFD1710279.1"/>
    </source>
</evidence>
<reference evidence="4" key="1">
    <citation type="journal article" date="2019" name="Int. J. Syst. Evol. Microbiol.">
        <title>The Global Catalogue of Microorganisms (GCM) 10K type strain sequencing project: providing services to taxonomists for standard genome sequencing and annotation.</title>
        <authorList>
            <consortium name="The Broad Institute Genomics Platform"/>
            <consortium name="The Broad Institute Genome Sequencing Center for Infectious Disease"/>
            <person name="Wu L."/>
            <person name="Ma J."/>
        </authorList>
    </citation>
    <scope>NUCLEOTIDE SEQUENCE [LARGE SCALE GENOMIC DNA]</scope>
    <source>
        <strain evidence="4">LMG 29247</strain>
    </source>
</reference>
<protein>
    <submittedName>
        <fullName evidence="3">Uncharacterized protein</fullName>
    </submittedName>
</protein>
<dbReference type="RefSeq" id="WP_147912034.1">
    <property type="nucleotide sequence ID" value="NZ_JBHUEJ010000015.1"/>
</dbReference>
<accession>A0ABW4KQD3</accession>
<evidence type="ECO:0000313" key="4">
    <source>
        <dbReference type="Proteomes" id="UP001597304"/>
    </source>
</evidence>